<evidence type="ECO:0000256" key="4">
    <source>
        <dbReference type="ARBA" id="ARBA00023163"/>
    </source>
</evidence>
<dbReference type="PANTHER" id="PTHR21654:SF84">
    <property type="entry name" value="SI:DKEY-66I24.7"/>
    <property type="match status" value="1"/>
</dbReference>
<evidence type="ECO:0000256" key="1">
    <source>
        <dbReference type="ARBA" id="ARBA00004123"/>
    </source>
</evidence>
<feature type="compositionally biased region" description="Low complexity" evidence="6">
    <location>
        <begin position="121"/>
        <end position="130"/>
    </location>
</feature>
<dbReference type="GO" id="GO:0005634">
    <property type="term" value="C:nucleus"/>
    <property type="evidence" value="ECO:0007669"/>
    <property type="project" value="UniProtKB-SubCell"/>
</dbReference>
<feature type="compositionally biased region" description="Pro residues" evidence="6">
    <location>
        <begin position="261"/>
        <end position="276"/>
    </location>
</feature>
<proteinExistence type="predicted"/>
<dbReference type="Pfam" id="PF13837">
    <property type="entry name" value="Myb_DNA-bind_4"/>
    <property type="match status" value="2"/>
</dbReference>
<evidence type="ECO:0000259" key="7">
    <source>
        <dbReference type="PROSITE" id="PS50090"/>
    </source>
</evidence>
<keyword evidence="2" id="KW-0805">Transcription regulation</keyword>
<feature type="compositionally biased region" description="Basic and acidic residues" evidence="6">
    <location>
        <begin position="527"/>
        <end position="536"/>
    </location>
</feature>
<dbReference type="InterPro" id="IPR001005">
    <property type="entry name" value="SANT/Myb"/>
</dbReference>
<evidence type="ECO:0000256" key="6">
    <source>
        <dbReference type="SAM" id="MobiDB-lite"/>
    </source>
</evidence>
<reference evidence="8" key="1">
    <citation type="submission" date="2020-06" db="EMBL/GenBank/DDBJ databases">
        <authorList>
            <person name="Li T."/>
            <person name="Hu X."/>
            <person name="Zhang T."/>
            <person name="Song X."/>
            <person name="Zhang H."/>
            <person name="Dai N."/>
            <person name="Sheng W."/>
            <person name="Hou X."/>
            <person name="Wei L."/>
        </authorList>
    </citation>
    <scope>NUCLEOTIDE SEQUENCE</scope>
    <source>
        <strain evidence="8">G01</strain>
        <tissue evidence="8">Leaf</tissue>
    </source>
</reference>
<feature type="domain" description="Myb-like" evidence="7">
    <location>
        <begin position="353"/>
        <end position="417"/>
    </location>
</feature>
<evidence type="ECO:0000256" key="3">
    <source>
        <dbReference type="ARBA" id="ARBA00023125"/>
    </source>
</evidence>
<reference evidence="8" key="2">
    <citation type="journal article" date="2024" name="Plant">
        <title>Genomic evolution and insights into agronomic trait innovations of Sesamum species.</title>
        <authorList>
            <person name="Miao H."/>
            <person name="Wang L."/>
            <person name="Qu L."/>
            <person name="Liu H."/>
            <person name="Sun Y."/>
            <person name="Le M."/>
            <person name="Wang Q."/>
            <person name="Wei S."/>
            <person name="Zheng Y."/>
            <person name="Lin W."/>
            <person name="Duan Y."/>
            <person name="Cao H."/>
            <person name="Xiong S."/>
            <person name="Wang X."/>
            <person name="Wei L."/>
            <person name="Li C."/>
            <person name="Ma Q."/>
            <person name="Ju M."/>
            <person name="Zhao R."/>
            <person name="Li G."/>
            <person name="Mu C."/>
            <person name="Tian Q."/>
            <person name="Mei H."/>
            <person name="Zhang T."/>
            <person name="Gao T."/>
            <person name="Zhang H."/>
        </authorList>
    </citation>
    <scope>NUCLEOTIDE SEQUENCE</scope>
    <source>
        <strain evidence="8">G01</strain>
    </source>
</reference>
<feature type="region of interest" description="Disordered" evidence="6">
    <location>
        <begin position="254"/>
        <end position="311"/>
    </location>
</feature>
<feature type="non-terminal residue" evidence="8">
    <location>
        <position position="1"/>
    </location>
</feature>
<sequence>KLAELGYKRSAKKCKEKFENVHKYYKRTKEGRAGRQDGKSYKFFSQLEALQHSTATAIPTTHSPLQILPRIPINPTSVPLSLPPVVMPQPEGAQPPPAAGAGTAATRDAPAVSLFNAFGVSSSSNSSSSSEGEDDQDEDDEEDVEMEMADNPHNRKRKRSHRAGGADSDERMMDFFDGLMKQVMQKQEAMQQKFLEAIEKREQDRMIREEAWKRQDIARLAREHELMAQERAISASRDAAIIAFLQKITGQTIHLPTSVPRNPPPSVPVSQPPPSDPQQQHQLQPAFPEQQQSLSQSHPKRRDQPGVSSHHPLHTQTIEIAEAHDHLQNTSETVAAAIPEQQIPLLDFTGSSSLEVTSSRWPKAEVLALIKLRSSLEFRYLEAGPKGPLWEEISAGMQRMGYNRNAKRCKEKWENINKYFKKVKESNKKRSEDSKTCPYFNELDELYRKKVIGNTSGNVSGGGASSGVLGSLPEQEKQQDIGMLSLESFKGNVSEDKDGAKTQVQTSSVGAYSSGLFGEQNQGDIGGKQRERSGGN</sequence>
<evidence type="ECO:0000256" key="5">
    <source>
        <dbReference type="ARBA" id="ARBA00023242"/>
    </source>
</evidence>
<dbReference type="Gene3D" id="1.10.10.60">
    <property type="entry name" value="Homeodomain-like"/>
    <property type="match status" value="2"/>
</dbReference>
<dbReference type="AlphaFoldDB" id="A0AAW2MN47"/>
<feature type="compositionally biased region" description="Low complexity" evidence="6">
    <location>
        <begin position="277"/>
        <end position="293"/>
    </location>
</feature>
<dbReference type="PROSITE" id="PS50090">
    <property type="entry name" value="MYB_LIKE"/>
    <property type="match status" value="1"/>
</dbReference>
<keyword evidence="5" id="KW-0539">Nucleus</keyword>
<comment type="caution">
    <text evidence="8">The sequence shown here is derived from an EMBL/GenBank/DDBJ whole genome shotgun (WGS) entry which is preliminary data.</text>
</comment>
<dbReference type="SMART" id="SM00717">
    <property type="entry name" value="SANT"/>
    <property type="match status" value="1"/>
</dbReference>
<feature type="compositionally biased region" description="Polar residues" evidence="6">
    <location>
        <begin position="502"/>
        <end position="511"/>
    </location>
</feature>
<comment type="subcellular location">
    <subcellularLocation>
        <location evidence="1">Nucleus</location>
    </subcellularLocation>
</comment>
<evidence type="ECO:0000313" key="8">
    <source>
        <dbReference type="EMBL" id="KAL0331571.1"/>
    </source>
</evidence>
<protein>
    <submittedName>
        <fullName evidence="8">Trihelix transcription factor GTL1</fullName>
    </submittedName>
</protein>
<dbReference type="FunFam" id="1.10.10.60:FF:000092">
    <property type="entry name" value="Trihelix transcription factor GT-2"/>
    <property type="match status" value="1"/>
</dbReference>
<feature type="region of interest" description="Disordered" evidence="6">
    <location>
        <begin position="120"/>
        <end position="170"/>
    </location>
</feature>
<feature type="region of interest" description="Disordered" evidence="6">
    <location>
        <begin position="73"/>
        <end position="105"/>
    </location>
</feature>
<accession>A0AAW2MN47</accession>
<name>A0AAW2MN47_9LAMI</name>
<feature type="compositionally biased region" description="Acidic residues" evidence="6">
    <location>
        <begin position="131"/>
        <end position="148"/>
    </location>
</feature>
<evidence type="ECO:0000256" key="2">
    <source>
        <dbReference type="ARBA" id="ARBA00023015"/>
    </source>
</evidence>
<dbReference type="GO" id="GO:0006355">
    <property type="term" value="P:regulation of DNA-templated transcription"/>
    <property type="evidence" value="ECO:0007669"/>
    <property type="project" value="UniProtKB-ARBA"/>
</dbReference>
<dbReference type="EMBL" id="JACGWK010000010">
    <property type="protein sequence ID" value="KAL0331571.1"/>
    <property type="molecule type" value="Genomic_DNA"/>
</dbReference>
<feature type="compositionally biased region" description="Pro residues" evidence="6">
    <location>
        <begin position="81"/>
        <end position="98"/>
    </location>
</feature>
<feature type="region of interest" description="Disordered" evidence="6">
    <location>
        <begin position="487"/>
        <end position="536"/>
    </location>
</feature>
<gene>
    <name evidence="8" type="ORF">Sangu_1702600</name>
</gene>
<keyword evidence="3" id="KW-0238">DNA-binding</keyword>
<organism evidence="8">
    <name type="scientific">Sesamum angustifolium</name>
    <dbReference type="NCBI Taxonomy" id="2727405"/>
    <lineage>
        <taxon>Eukaryota</taxon>
        <taxon>Viridiplantae</taxon>
        <taxon>Streptophyta</taxon>
        <taxon>Embryophyta</taxon>
        <taxon>Tracheophyta</taxon>
        <taxon>Spermatophyta</taxon>
        <taxon>Magnoliopsida</taxon>
        <taxon>eudicotyledons</taxon>
        <taxon>Gunneridae</taxon>
        <taxon>Pentapetalae</taxon>
        <taxon>asterids</taxon>
        <taxon>lamiids</taxon>
        <taxon>Lamiales</taxon>
        <taxon>Pedaliaceae</taxon>
        <taxon>Sesamum</taxon>
    </lineage>
</organism>
<dbReference type="CDD" id="cd12203">
    <property type="entry name" value="GT1"/>
    <property type="match status" value="1"/>
</dbReference>
<keyword evidence="4" id="KW-0804">Transcription</keyword>
<dbReference type="GO" id="GO:0003677">
    <property type="term" value="F:DNA binding"/>
    <property type="evidence" value="ECO:0007669"/>
    <property type="project" value="UniProtKB-KW"/>
</dbReference>
<dbReference type="PANTHER" id="PTHR21654">
    <property type="entry name" value="FI21293P1"/>
    <property type="match status" value="1"/>
</dbReference>
<dbReference type="InterPro" id="IPR044822">
    <property type="entry name" value="Myb_DNA-bind_4"/>
</dbReference>